<accession>A0AAE0L1U0</accession>
<reference evidence="2 3" key="1">
    <citation type="journal article" date="2015" name="Genome Biol. Evol.">
        <title>Comparative Genomics of a Bacterivorous Green Alga Reveals Evolutionary Causalities and Consequences of Phago-Mixotrophic Mode of Nutrition.</title>
        <authorList>
            <person name="Burns J.A."/>
            <person name="Paasch A."/>
            <person name="Narechania A."/>
            <person name="Kim E."/>
        </authorList>
    </citation>
    <scope>NUCLEOTIDE SEQUENCE [LARGE SCALE GENOMIC DNA]</scope>
    <source>
        <strain evidence="2 3">PLY_AMNH</strain>
    </source>
</reference>
<feature type="signal peptide" evidence="1">
    <location>
        <begin position="1"/>
        <end position="17"/>
    </location>
</feature>
<proteinExistence type="predicted"/>
<comment type="caution">
    <text evidence="2">The sequence shown here is derived from an EMBL/GenBank/DDBJ whole genome shotgun (WGS) entry which is preliminary data.</text>
</comment>
<keyword evidence="1" id="KW-0732">Signal</keyword>
<dbReference type="Proteomes" id="UP001190700">
    <property type="component" value="Unassembled WGS sequence"/>
</dbReference>
<dbReference type="EMBL" id="LGRX02011667">
    <property type="protein sequence ID" value="KAK3268684.1"/>
    <property type="molecule type" value="Genomic_DNA"/>
</dbReference>
<feature type="chain" id="PRO_5042003559" evidence="1">
    <location>
        <begin position="18"/>
        <end position="92"/>
    </location>
</feature>
<name>A0AAE0L1U0_9CHLO</name>
<protein>
    <submittedName>
        <fullName evidence="2">Uncharacterized protein</fullName>
    </submittedName>
</protein>
<dbReference type="AlphaFoldDB" id="A0AAE0L1U0"/>
<keyword evidence="3" id="KW-1185">Reference proteome</keyword>
<evidence type="ECO:0000256" key="1">
    <source>
        <dbReference type="SAM" id="SignalP"/>
    </source>
</evidence>
<evidence type="ECO:0000313" key="2">
    <source>
        <dbReference type="EMBL" id="KAK3268684.1"/>
    </source>
</evidence>
<gene>
    <name evidence="2" type="ORF">CYMTET_22827</name>
</gene>
<sequence length="92" mass="9648">MPSVLLAPLCTVWRGLGRICLVPATQPAGRPTEVARLNLHTKALQQVIDQHQCGLRSLSSDRAAFLHLGRIIAASALALAADHCGSLTALSG</sequence>
<organism evidence="2 3">
    <name type="scientific">Cymbomonas tetramitiformis</name>
    <dbReference type="NCBI Taxonomy" id="36881"/>
    <lineage>
        <taxon>Eukaryota</taxon>
        <taxon>Viridiplantae</taxon>
        <taxon>Chlorophyta</taxon>
        <taxon>Pyramimonadophyceae</taxon>
        <taxon>Pyramimonadales</taxon>
        <taxon>Pyramimonadaceae</taxon>
        <taxon>Cymbomonas</taxon>
    </lineage>
</organism>
<evidence type="ECO:0000313" key="3">
    <source>
        <dbReference type="Proteomes" id="UP001190700"/>
    </source>
</evidence>